<feature type="region of interest" description="Disordered" evidence="8">
    <location>
        <begin position="1286"/>
        <end position="1380"/>
    </location>
</feature>
<dbReference type="PROSITE" id="PS00973">
    <property type="entry name" value="USP_2"/>
    <property type="match status" value="1"/>
</dbReference>
<feature type="domain" description="USP" evidence="10">
    <location>
        <begin position="1708"/>
        <end position="2065"/>
    </location>
</feature>
<dbReference type="InterPro" id="IPR038765">
    <property type="entry name" value="Papain-like_cys_pep_sf"/>
</dbReference>
<dbReference type="InterPro" id="IPR029071">
    <property type="entry name" value="Ubiquitin-like_domsf"/>
</dbReference>
<dbReference type="PROSITE" id="PS00972">
    <property type="entry name" value="USP_1"/>
    <property type="match status" value="1"/>
</dbReference>
<feature type="region of interest" description="Disordered" evidence="8">
    <location>
        <begin position="2199"/>
        <end position="2243"/>
    </location>
</feature>
<evidence type="ECO:0000256" key="2">
    <source>
        <dbReference type="ARBA" id="ARBA00009085"/>
    </source>
</evidence>
<keyword evidence="5" id="KW-0833">Ubl conjugation pathway</keyword>
<feature type="compositionally biased region" description="Polar residues" evidence="8">
    <location>
        <begin position="1321"/>
        <end position="1341"/>
    </location>
</feature>
<dbReference type="InterPro" id="IPR018200">
    <property type="entry name" value="USP_CS"/>
</dbReference>
<feature type="region of interest" description="Disordered" evidence="8">
    <location>
        <begin position="2071"/>
        <end position="2149"/>
    </location>
</feature>
<dbReference type="PROSITE" id="PS50235">
    <property type="entry name" value="USP_3"/>
    <property type="match status" value="1"/>
</dbReference>
<name>A0AAW1QGQ7_9CHLO</name>
<evidence type="ECO:0000256" key="1">
    <source>
        <dbReference type="ARBA" id="ARBA00000707"/>
    </source>
</evidence>
<keyword evidence="7" id="KW-0788">Thiol protease</keyword>
<dbReference type="CDD" id="cd02659">
    <property type="entry name" value="peptidase_C19C"/>
    <property type="match status" value="1"/>
</dbReference>
<keyword evidence="4" id="KW-0645">Protease</keyword>
<feature type="region of interest" description="Disordered" evidence="8">
    <location>
        <begin position="1241"/>
        <end position="1270"/>
    </location>
</feature>
<dbReference type="InterPro" id="IPR050164">
    <property type="entry name" value="Peptidase_C19"/>
</dbReference>
<protein>
    <recommendedName>
        <fullName evidence="3">ubiquitinyl hydrolase 1</fullName>
        <ecNumber evidence="3">3.4.19.12</ecNumber>
    </recommendedName>
</protein>
<accession>A0AAW1QGQ7</accession>
<dbReference type="InterPro" id="IPR000626">
    <property type="entry name" value="Ubiquitin-like_dom"/>
</dbReference>
<comment type="catalytic activity">
    <reaction evidence="1">
        <text>Thiol-dependent hydrolysis of ester, thioester, amide, peptide and isopeptide bonds formed by the C-terminal Gly of ubiquitin (a 76-residue protein attached to proteins as an intracellular targeting signal).</text>
        <dbReference type="EC" id="3.4.19.12"/>
    </reaction>
</comment>
<comment type="caution">
    <text evidence="11">The sequence shown here is derived from an EMBL/GenBank/DDBJ whole genome shotgun (WGS) entry which is preliminary data.</text>
</comment>
<dbReference type="PANTHER" id="PTHR24006">
    <property type="entry name" value="UBIQUITIN CARBOXYL-TERMINAL HYDROLASE"/>
    <property type="match status" value="1"/>
</dbReference>
<dbReference type="InterPro" id="IPR028889">
    <property type="entry name" value="USP"/>
</dbReference>
<feature type="domain" description="Ubiquitin-like" evidence="9">
    <location>
        <begin position="916"/>
        <end position="990"/>
    </location>
</feature>
<dbReference type="Gene3D" id="3.90.70.10">
    <property type="entry name" value="Cysteine proteinases"/>
    <property type="match status" value="1"/>
</dbReference>
<reference evidence="11 12" key="1">
    <citation type="journal article" date="2024" name="Nat. Commun.">
        <title>Phylogenomics reveals the evolutionary origins of lichenization in chlorophyte algae.</title>
        <authorList>
            <person name="Puginier C."/>
            <person name="Libourel C."/>
            <person name="Otte J."/>
            <person name="Skaloud P."/>
            <person name="Haon M."/>
            <person name="Grisel S."/>
            <person name="Petersen M."/>
            <person name="Berrin J.G."/>
            <person name="Delaux P.M."/>
            <person name="Dal Grande F."/>
            <person name="Keller J."/>
        </authorList>
    </citation>
    <scope>NUCLEOTIDE SEQUENCE [LARGE SCALE GENOMIC DNA]</scope>
    <source>
        <strain evidence="11 12">SAG 2043</strain>
    </source>
</reference>
<dbReference type="Gene3D" id="3.10.20.90">
    <property type="entry name" value="Phosphatidylinositol 3-kinase Catalytic Subunit, Chain A, domain 1"/>
    <property type="match status" value="1"/>
</dbReference>
<evidence type="ECO:0000256" key="5">
    <source>
        <dbReference type="ARBA" id="ARBA00022786"/>
    </source>
</evidence>
<dbReference type="FunFam" id="3.90.70.10:FF:000022">
    <property type="entry name" value="Ubiquitin carboxyl-terminal hydrolase 24"/>
    <property type="match status" value="1"/>
</dbReference>
<dbReference type="InterPro" id="IPR001394">
    <property type="entry name" value="Peptidase_C19_UCH"/>
</dbReference>
<evidence type="ECO:0000313" key="12">
    <source>
        <dbReference type="Proteomes" id="UP001489004"/>
    </source>
</evidence>
<evidence type="ECO:0000259" key="10">
    <source>
        <dbReference type="PROSITE" id="PS50235"/>
    </source>
</evidence>
<dbReference type="SUPFAM" id="SSF54001">
    <property type="entry name" value="Cysteine proteinases"/>
    <property type="match status" value="1"/>
</dbReference>
<feature type="compositionally biased region" description="Low complexity" evidence="8">
    <location>
        <begin position="2131"/>
        <end position="2147"/>
    </location>
</feature>
<feature type="compositionally biased region" description="Low complexity" evidence="8">
    <location>
        <begin position="1241"/>
        <end position="1258"/>
    </location>
</feature>
<gene>
    <name evidence="11" type="ORF">WJX72_012157</name>
</gene>
<evidence type="ECO:0000256" key="6">
    <source>
        <dbReference type="ARBA" id="ARBA00022801"/>
    </source>
</evidence>
<dbReference type="InterPro" id="IPR056850">
    <property type="entry name" value="ARM_UBP34_24_USP9X_Y"/>
</dbReference>
<dbReference type="GO" id="GO:0016579">
    <property type="term" value="P:protein deubiquitination"/>
    <property type="evidence" value="ECO:0007669"/>
    <property type="project" value="InterPro"/>
</dbReference>
<comment type="similarity">
    <text evidence="2">Belongs to the peptidase C19 family.</text>
</comment>
<evidence type="ECO:0000313" key="11">
    <source>
        <dbReference type="EMBL" id="KAK9820600.1"/>
    </source>
</evidence>
<dbReference type="Proteomes" id="UP001489004">
    <property type="component" value="Unassembled WGS sequence"/>
</dbReference>
<feature type="compositionally biased region" description="Low complexity" evidence="8">
    <location>
        <begin position="1290"/>
        <end position="1306"/>
    </location>
</feature>
<dbReference type="SUPFAM" id="SSF54236">
    <property type="entry name" value="Ubiquitin-like"/>
    <property type="match status" value="1"/>
</dbReference>
<evidence type="ECO:0000259" key="9">
    <source>
        <dbReference type="PROSITE" id="PS50053"/>
    </source>
</evidence>
<evidence type="ECO:0000256" key="7">
    <source>
        <dbReference type="ARBA" id="ARBA00022807"/>
    </source>
</evidence>
<dbReference type="EMBL" id="JALJOR010000003">
    <property type="protein sequence ID" value="KAK9820600.1"/>
    <property type="molecule type" value="Genomic_DNA"/>
</dbReference>
<dbReference type="Pfam" id="PF00443">
    <property type="entry name" value="UCH"/>
    <property type="match status" value="1"/>
</dbReference>
<evidence type="ECO:0000256" key="3">
    <source>
        <dbReference type="ARBA" id="ARBA00012759"/>
    </source>
</evidence>
<dbReference type="GO" id="GO:0005634">
    <property type="term" value="C:nucleus"/>
    <property type="evidence" value="ECO:0007669"/>
    <property type="project" value="TreeGrafter"/>
</dbReference>
<dbReference type="EC" id="3.4.19.12" evidence="3"/>
<dbReference type="SUPFAM" id="SSF48371">
    <property type="entry name" value="ARM repeat"/>
    <property type="match status" value="1"/>
</dbReference>
<dbReference type="GO" id="GO:0004843">
    <property type="term" value="F:cysteine-type deubiquitinase activity"/>
    <property type="evidence" value="ECO:0007669"/>
    <property type="project" value="UniProtKB-EC"/>
</dbReference>
<keyword evidence="12" id="KW-1185">Reference proteome</keyword>
<feature type="compositionally biased region" description="Low complexity" evidence="8">
    <location>
        <begin position="2207"/>
        <end position="2220"/>
    </location>
</feature>
<organism evidence="11 12">
    <name type="scientific">[Myrmecia] bisecta</name>
    <dbReference type="NCBI Taxonomy" id="41462"/>
    <lineage>
        <taxon>Eukaryota</taxon>
        <taxon>Viridiplantae</taxon>
        <taxon>Chlorophyta</taxon>
        <taxon>core chlorophytes</taxon>
        <taxon>Trebouxiophyceae</taxon>
        <taxon>Trebouxiales</taxon>
        <taxon>Trebouxiaceae</taxon>
        <taxon>Myrmecia</taxon>
    </lineage>
</organism>
<sequence>MDRGSQDSGASVIESPNSSFDSDSFSRGRGEPDVTDLTADVYSPSFPQQDYLTLTEGLNRLPHWTVYPKCLRDCLVAAAHITTSTISTASLLDQDLIRRLIRDTAYAAFEKCVEDSAVRGFQEEIQGDILEALEALVQLVVAKLGTKSFSFAPGADLVEDLELEDDLAALFACLNMAFDPTTAFHARNAEKQQLPYGLPQSTLEVAYAAPIRRERRMCVALDEASSDSETDGDEGTHLWLIYLINRFGELDGFKLVTQALEKPECSSVALLERMMLPFCQDLKILTMEARRMFMPACDRLLAYVEDALEHDVEELSDRGTDRMYNATHGLLQKICQLMEGALGAEEADRRVGAVQRKFVMRMLTSSNFNKHLSAVRETNALLKRAHALEQCQTASSHAHSGASAVQSNVEWLQEHKVVQQLLRANLHQKQYVDQVQKVLKSLTASGGLQEEHLQLLWNLTEKVDTFETVKNNVYAILGDLAQDFDRPQQQLLFQKLGQCDRMPLADRLRVMDLLRCLAETDKKAAMINDVVELLWNITMSADAPTQLAHHSALGDAMFYYSHKEPKLVDLVFKYAFMCVTMMRQGTNISVALFQLRQIISMLEQIPAKGGMLSASLINMLEEKVSLAETAIASLEAFMKKERGCYEAQPSAFVAGSHKLKQHLETINDFGQFLTSMPGSQMLTWGQLQRVWDCLVVQAVVAEGRDVGLTSFMEFATSPVEIMEDGDLRRLLLEKLPQLDTATFTRQAFLTVQAYFHQVNQAEGKLEQVKIGKDRPTLITKDLNLTGLPFLWQLALDVPSLEVSQLAQSMLRALHTNLSEELQQLQLVAVRCSFLRTCRERLLEAAKVLAPPNSVPGQTISQLFQNAQGSEYIHAAQRAARCLELVKAMIQTSIGRSMPRTPVHSASYQGSQVHVGIQVQFPPANARTSAGRLTVRLHSNSYVGELRQSVAALLNTQPQFVRLLFQGHELSSDANLVHQVGLANNCTIQAITSPMPNSFTVTSEAQAELAEAASPARILSLQPHFHGVLLNLADSCPFPPVKESAVTLLGLLPTDPSVREHLMAALLHADAAGQLRPLLLPGSPAAIQPAKLLYHMQALHGLLHPAQEALADQAEALRERFIDMGCISVLLDAVTLANSLNQLDASTLRSLNTAAYQLLWALVSSCPNKVKAARVLGAESPAESPVELDPDTFTAQPQVDRVVPSSPTPMEAVGTSQLVQAAAAAVPLMSAASLSKPMATAAASPATSGSNSHPGSAPAAGPPLSEPPSGGVAVAEMSIQQGVLDLAQKGQQSRSQAARPSRSQAAALPGSVAPPGAAFARSDSTANGESDGDSATRSNGEMSAQRIAKLPGMVRNPDVVVSPESGTVGSEPADAVQPMDAEGADGRAKARRAGMDLHELQRILAFFTRLAWDAGRAFGAAVQDPQEPETNTLLQADAHTSAEAIVSVSRLLGQQPLLVQAFVSDPDSRRYLLDCLLNARHDTVRQMASHVLLDLGKSGPLLMSWLLDTLIGGQAAAEAKPYHCHFFFQLLARMLQDMTQYRGEAAAVLQRPLGPLQQQLLAQLPSLTALDEHDFRLEGKLQVLLGLVQLTEAHALGSTANKGLVRLLLTEFLFPEYHATRANCPLSELPDGVLQRAMQARCSTKSSRAVAFSLLGELMTKDVSNLKEGEHLLMDIHFQQPAARAPAIPPRLRWNLLPHQSLRSPKHYVGLKNPAATCYMNAVFQQLFMQPSIRHLILGARAQQVLNPDDDVFYQLQLMFGNLALSNQEYYKPLGFWRAFKDYDGQSINVREHQDAYEFFTRLQDLVDQHLRDRKEPPALQTVIGGKFAQQIICRSVPFRSEKEEKFYQISLDVRGKRTLQESLDFYVQGELMEGDNQYFCEEAGRKVDAVKRNCIKTLPHTLVIHLKRFEFDYETMTRWKIKDRFDFPTELDMYKYTVEGLAAEEAAEKAGGGSRAASPTSQHGRAWYQYELKGVVVHSGTAFVGHYYSYIKVRAGSEGEGQAGNAGQWLKFDDNDVTPWDVNRLGVDCFGGKFATEVYNELTKRHEARERDVPHSAYMLFYERSEAFEPTNGLDLARPGSSTPVQTPGRTPANTPVPATAAPLQQAAPLPASGADEPMAPATQPEAEAMATSPSPSRPSVRVSTASGAASTHWNMPLPIYEQIMRENLQVIEEVHLLERDYFLFMRRLVDATSQLASAKIRRTEPASSAAGSGSMASDSGEGGGAAAPSRSSGGAARRGEDSDEVSRLTMNLAMHFLFRVYLAAHHSLRDDMPQWNSSMASLMEANTEANRLFLRGVNNVVVPGATLLLFFVNSPRDQGPARQFVADLLVASITAAITNDGAAVDPDIHPTMDPEQAPEDQQSAVLVHATMARLLSDLELASKKELPHLATVPILSVLKAYAERGAAQRKHLIAMGAASLVVEVYRDLDSLWRDNTPQLPPQDMLLALQLLSLLVRRLQLQVVALADGSPAGPNPFRLQNEEPIPNNSRAVLELANDEFLCWVLEMEGAWLDQHVLGLAKFLCWNNPKPSQQAINAVLANFKELREGTVGRILEPMLELCSIQDGLAGPRGGVLLRGKGQYQGLMGQAMSAPLPDAKRFLLVYFVALLSSSIPAVQQLVCKEYAEDWVALLRWLRDPRRYNGIVSGVTHLSHPHMQNVPDLMRQLAGCMENMLQRPAPLQ</sequence>
<evidence type="ECO:0000256" key="8">
    <source>
        <dbReference type="SAM" id="MobiDB-lite"/>
    </source>
</evidence>
<dbReference type="InterPro" id="IPR016024">
    <property type="entry name" value="ARM-type_fold"/>
</dbReference>
<feature type="compositionally biased region" description="Polar residues" evidence="8">
    <location>
        <begin position="2080"/>
        <end position="2089"/>
    </location>
</feature>
<dbReference type="GO" id="GO:0006508">
    <property type="term" value="P:proteolysis"/>
    <property type="evidence" value="ECO:0007669"/>
    <property type="project" value="UniProtKB-KW"/>
</dbReference>
<dbReference type="Pfam" id="PF25010">
    <property type="entry name" value="ARM_UBP24_USP9X-Y"/>
    <property type="match status" value="1"/>
</dbReference>
<feature type="compositionally biased region" description="Low complexity" evidence="8">
    <location>
        <begin position="2091"/>
        <end position="2112"/>
    </location>
</feature>
<dbReference type="GO" id="GO:0005829">
    <property type="term" value="C:cytosol"/>
    <property type="evidence" value="ECO:0007669"/>
    <property type="project" value="TreeGrafter"/>
</dbReference>
<feature type="compositionally biased region" description="Polar residues" evidence="8">
    <location>
        <begin position="1"/>
        <end position="17"/>
    </location>
</feature>
<feature type="compositionally biased region" description="Low complexity" evidence="8">
    <location>
        <begin position="2227"/>
        <end position="2236"/>
    </location>
</feature>
<dbReference type="PANTHER" id="PTHR24006:SF827">
    <property type="entry name" value="UBIQUITIN CARBOXYL-TERMINAL HYDROLASE 34"/>
    <property type="match status" value="1"/>
</dbReference>
<keyword evidence="6" id="KW-0378">Hydrolase</keyword>
<evidence type="ECO:0000256" key="4">
    <source>
        <dbReference type="ARBA" id="ARBA00022670"/>
    </source>
</evidence>
<feature type="region of interest" description="Disordered" evidence="8">
    <location>
        <begin position="1"/>
        <end position="30"/>
    </location>
</feature>
<dbReference type="PROSITE" id="PS50053">
    <property type="entry name" value="UBIQUITIN_2"/>
    <property type="match status" value="1"/>
</dbReference>
<proteinExistence type="inferred from homology"/>